<dbReference type="InterPro" id="IPR049326">
    <property type="entry name" value="Rhodopsin_dom_fungi"/>
</dbReference>
<feature type="region of interest" description="Disordered" evidence="6">
    <location>
        <begin position="385"/>
        <end position="421"/>
    </location>
</feature>
<dbReference type="InterPro" id="IPR052337">
    <property type="entry name" value="SAT4-like"/>
</dbReference>
<feature type="transmembrane region" description="Helical" evidence="7">
    <location>
        <begin position="182"/>
        <end position="204"/>
    </location>
</feature>
<comment type="subcellular location">
    <subcellularLocation>
        <location evidence="1">Membrane</location>
        <topology evidence="1">Multi-pass membrane protein</topology>
    </subcellularLocation>
</comment>
<name>A0A9N9XYT5_9HYPO</name>
<evidence type="ECO:0000259" key="8">
    <source>
        <dbReference type="Pfam" id="PF20684"/>
    </source>
</evidence>
<dbReference type="AlphaFoldDB" id="A0A9N9XYT5"/>
<feature type="transmembrane region" description="Helical" evidence="7">
    <location>
        <begin position="141"/>
        <end position="162"/>
    </location>
</feature>
<feature type="transmembrane region" description="Helical" evidence="7">
    <location>
        <begin position="30"/>
        <end position="51"/>
    </location>
</feature>
<feature type="transmembrane region" description="Helical" evidence="7">
    <location>
        <begin position="224"/>
        <end position="242"/>
    </location>
</feature>
<dbReference type="Pfam" id="PF20684">
    <property type="entry name" value="Fung_rhodopsin"/>
    <property type="match status" value="1"/>
</dbReference>
<accession>A0A9N9XYT5</accession>
<protein>
    <recommendedName>
        <fullName evidence="8">Rhodopsin domain-containing protein</fullName>
    </recommendedName>
</protein>
<evidence type="ECO:0000256" key="5">
    <source>
        <dbReference type="ARBA" id="ARBA00038359"/>
    </source>
</evidence>
<keyword evidence="4 7" id="KW-0472">Membrane</keyword>
<dbReference type="PANTHER" id="PTHR33048">
    <property type="entry name" value="PTH11-LIKE INTEGRAL MEMBRANE PROTEIN (AFU_ORTHOLOGUE AFUA_5G11245)"/>
    <property type="match status" value="1"/>
</dbReference>
<evidence type="ECO:0000313" key="9">
    <source>
        <dbReference type="EMBL" id="CAG9985187.1"/>
    </source>
</evidence>
<dbReference type="GO" id="GO:0016020">
    <property type="term" value="C:membrane"/>
    <property type="evidence" value="ECO:0007669"/>
    <property type="project" value="UniProtKB-SubCell"/>
</dbReference>
<dbReference type="OrthoDB" id="5429740at2759"/>
<gene>
    <name evidence="9" type="ORF">CBYS24578_00006860</name>
</gene>
<evidence type="ECO:0000256" key="4">
    <source>
        <dbReference type="ARBA" id="ARBA00023136"/>
    </source>
</evidence>
<evidence type="ECO:0000256" key="7">
    <source>
        <dbReference type="SAM" id="Phobius"/>
    </source>
</evidence>
<sequence>MSTVEDTSARPSRLPHQTDEYLAENLGPGVATVCIVLTSISTIFILLRLFTRGKIMAKLHADDWLASLSVLFQWACVAFVILAIKAGNGRHFDTLSIDEREGTIFWTVLALPMGMLAFSIPKLGVAALLTRIMNPTKQHKLAVWGLTSFCASTVVASIILIFAQCTPMRALWDLSVVDKKCIPGSVVVDFLIFSGSVSAFTDLYLALYPATVLFKLQMNVRKKIALSVALGIGSVATVIAIKKCTRLPALAEKDFTYKTSDLVLWVVGEGTTIIVASCIPLLQPLVDLIFGRRALNSSGNNGYSRFPVSRLGWKKRDTELGLGTGKRGERHKGTSVDDLVEVGSQDTILRTLDYVKLADHHHDGKPGQDMSPSNRILRTDVVTITYDNKSENGEGDGTMGIKDPETSGNGNSWPKAEAVAL</sequence>
<evidence type="ECO:0000313" key="10">
    <source>
        <dbReference type="Proteomes" id="UP000754883"/>
    </source>
</evidence>
<feature type="transmembrane region" description="Helical" evidence="7">
    <location>
        <begin position="104"/>
        <end position="129"/>
    </location>
</feature>
<evidence type="ECO:0000256" key="6">
    <source>
        <dbReference type="SAM" id="MobiDB-lite"/>
    </source>
</evidence>
<dbReference type="EMBL" id="CABFNO020001394">
    <property type="protein sequence ID" value="CAG9985187.1"/>
    <property type="molecule type" value="Genomic_DNA"/>
</dbReference>
<evidence type="ECO:0000256" key="3">
    <source>
        <dbReference type="ARBA" id="ARBA00022989"/>
    </source>
</evidence>
<organism evidence="9 10">
    <name type="scientific">Clonostachys byssicola</name>
    <dbReference type="NCBI Taxonomy" id="160290"/>
    <lineage>
        <taxon>Eukaryota</taxon>
        <taxon>Fungi</taxon>
        <taxon>Dikarya</taxon>
        <taxon>Ascomycota</taxon>
        <taxon>Pezizomycotina</taxon>
        <taxon>Sordariomycetes</taxon>
        <taxon>Hypocreomycetidae</taxon>
        <taxon>Hypocreales</taxon>
        <taxon>Bionectriaceae</taxon>
        <taxon>Clonostachys</taxon>
    </lineage>
</organism>
<dbReference type="Proteomes" id="UP000754883">
    <property type="component" value="Unassembled WGS sequence"/>
</dbReference>
<keyword evidence="2 7" id="KW-0812">Transmembrane</keyword>
<keyword evidence="10" id="KW-1185">Reference proteome</keyword>
<feature type="domain" description="Rhodopsin" evidence="8">
    <location>
        <begin position="47"/>
        <end position="286"/>
    </location>
</feature>
<comment type="similarity">
    <text evidence="5">Belongs to the SAT4 family.</text>
</comment>
<proteinExistence type="inferred from homology"/>
<keyword evidence="3 7" id="KW-1133">Transmembrane helix</keyword>
<comment type="caution">
    <text evidence="9">The sequence shown here is derived from an EMBL/GenBank/DDBJ whole genome shotgun (WGS) entry which is preliminary data.</text>
</comment>
<dbReference type="PANTHER" id="PTHR33048:SF155">
    <property type="entry name" value="INTEGRAL MEMBRANE PROTEIN"/>
    <property type="match status" value="1"/>
</dbReference>
<reference evidence="9" key="1">
    <citation type="submission" date="2021-10" db="EMBL/GenBank/DDBJ databases">
        <authorList>
            <person name="Piombo E."/>
        </authorList>
    </citation>
    <scope>NUCLEOTIDE SEQUENCE</scope>
</reference>
<feature type="transmembrane region" description="Helical" evidence="7">
    <location>
        <begin position="63"/>
        <end position="84"/>
    </location>
</feature>
<evidence type="ECO:0000256" key="1">
    <source>
        <dbReference type="ARBA" id="ARBA00004141"/>
    </source>
</evidence>
<evidence type="ECO:0000256" key="2">
    <source>
        <dbReference type="ARBA" id="ARBA00022692"/>
    </source>
</evidence>